<dbReference type="AlphaFoldDB" id="A0A9X6UCB6"/>
<gene>
    <name evidence="1" type="ORF">CN553_11990</name>
</gene>
<protein>
    <submittedName>
        <fullName evidence="1">Uncharacterized protein</fullName>
    </submittedName>
</protein>
<dbReference type="EMBL" id="NUAN01000071">
    <property type="protein sequence ID" value="PEN97766.1"/>
    <property type="molecule type" value="Genomic_DNA"/>
</dbReference>
<comment type="caution">
    <text evidence="1">The sequence shown here is derived from an EMBL/GenBank/DDBJ whole genome shotgun (WGS) entry which is preliminary data.</text>
</comment>
<name>A0A9X6UCB6_BACCE</name>
<proteinExistence type="predicted"/>
<dbReference type="Proteomes" id="UP000220691">
    <property type="component" value="Unassembled WGS sequence"/>
</dbReference>
<evidence type="ECO:0000313" key="2">
    <source>
        <dbReference type="Proteomes" id="UP000220691"/>
    </source>
</evidence>
<organism evidence="1 2">
    <name type="scientific">Bacillus cereus</name>
    <dbReference type="NCBI Taxonomy" id="1396"/>
    <lineage>
        <taxon>Bacteria</taxon>
        <taxon>Bacillati</taxon>
        <taxon>Bacillota</taxon>
        <taxon>Bacilli</taxon>
        <taxon>Bacillales</taxon>
        <taxon>Bacillaceae</taxon>
        <taxon>Bacillus</taxon>
        <taxon>Bacillus cereus group</taxon>
    </lineage>
</organism>
<sequence>MKQSTALKWEDVSMGSMISIGGVTYTGRNIIVNNGQVIVDGVIQGQKLEEKNIIINADNFQGTLKCGYSTVVNGNINGDVESNGSVTCDGVGGSVSAGGSVRCDDVKGSVSAGGSVNCGNIGGSVMAGGSIKHR</sequence>
<accession>A0A9X6UCB6</accession>
<evidence type="ECO:0000313" key="1">
    <source>
        <dbReference type="EMBL" id="PEN97766.1"/>
    </source>
</evidence>
<reference evidence="1 2" key="1">
    <citation type="submission" date="2017-09" db="EMBL/GenBank/DDBJ databases">
        <title>Large-scale bioinformatics analysis of Bacillus genomes uncovers conserved roles of natural products in bacterial physiology.</title>
        <authorList>
            <consortium name="Agbiome Team Llc"/>
            <person name="Bleich R.M."/>
            <person name="Kirk G.J."/>
            <person name="Santa Maria K.C."/>
            <person name="Allen S.E."/>
            <person name="Farag S."/>
            <person name="Shank E.A."/>
            <person name="Bowers A."/>
        </authorList>
    </citation>
    <scope>NUCLEOTIDE SEQUENCE [LARGE SCALE GENOMIC DNA]</scope>
    <source>
        <strain evidence="1 2">AFS027647</strain>
    </source>
</reference>